<evidence type="ECO:0000313" key="4">
    <source>
        <dbReference type="Proteomes" id="UP000271031"/>
    </source>
</evidence>
<feature type="transmembrane region" description="Helical" evidence="1">
    <location>
        <begin position="56"/>
        <end position="76"/>
    </location>
</feature>
<dbReference type="Proteomes" id="UP000271031">
    <property type="component" value="Unassembled WGS sequence"/>
</dbReference>
<gene>
    <name evidence="3" type="ORF">EDM56_13395</name>
</gene>
<keyword evidence="4" id="KW-1185">Reference proteome</keyword>
<feature type="transmembrane region" description="Helical" evidence="1">
    <location>
        <begin position="118"/>
        <end position="143"/>
    </location>
</feature>
<dbReference type="PANTHER" id="PTHR40547">
    <property type="entry name" value="SLL0298 PROTEIN"/>
    <property type="match status" value="1"/>
</dbReference>
<proteinExistence type="predicted"/>
<dbReference type="OrthoDB" id="2926024at2"/>
<name>A0A3M8DK88_9BACL</name>
<keyword evidence="1" id="KW-0472">Membrane</keyword>
<evidence type="ECO:0000313" key="3">
    <source>
        <dbReference type="EMBL" id="RNB87815.1"/>
    </source>
</evidence>
<comment type="caution">
    <text evidence="3">The sequence shown here is derived from an EMBL/GenBank/DDBJ whole genome shotgun (WGS) entry which is preliminary data.</text>
</comment>
<feature type="transmembrane region" description="Helical" evidence="1">
    <location>
        <begin position="21"/>
        <end position="50"/>
    </location>
</feature>
<dbReference type="PANTHER" id="PTHR40547:SF1">
    <property type="entry name" value="SLL0298 PROTEIN"/>
    <property type="match status" value="1"/>
</dbReference>
<evidence type="ECO:0000256" key="1">
    <source>
        <dbReference type="SAM" id="Phobius"/>
    </source>
</evidence>
<feature type="domain" description="DUF2062" evidence="2">
    <location>
        <begin position="7"/>
        <end position="151"/>
    </location>
</feature>
<protein>
    <submittedName>
        <fullName evidence="3">DUF2062 domain-containing protein</fullName>
    </submittedName>
</protein>
<reference evidence="3 4" key="1">
    <citation type="submission" date="2018-10" db="EMBL/GenBank/DDBJ databases">
        <title>Phylogenomics of Brevibacillus.</title>
        <authorList>
            <person name="Dunlap C."/>
        </authorList>
    </citation>
    <scope>NUCLEOTIDE SEQUENCE [LARGE SCALE GENOMIC DNA]</scope>
    <source>
        <strain evidence="3 4">JCM 15716</strain>
    </source>
</reference>
<keyword evidence="1" id="KW-1133">Transmembrane helix</keyword>
<dbReference type="EMBL" id="RHHQ01000010">
    <property type="protein sequence ID" value="RNB87815.1"/>
    <property type="molecule type" value="Genomic_DNA"/>
</dbReference>
<evidence type="ECO:0000259" key="2">
    <source>
        <dbReference type="Pfam" id="PF09835"/>
    </source>
</evidence>
<dbReference type="Pfam" id="PF09835">
    <property type="entry name" value="DUF2062"/>
    <property type="match status" value="1"/>
</dbReference>
<dbReference type="AlphaFoldDB" id="A0A3M8DK88"/>
<accession>A0A3M8DK88</accession>
<organism evidence="3 4">
    <name type="scientific">Brevibacillus fluminis</name>
    <dbReference type="NCBI Taxonomy" id="511487"/>
    <lineage>
        <taxon>Bacteria</taxon>
        <taxon>Bacillati</taxon>
        <taxon>Bacillota</taxon>
        <taxon>Bacilli</taxon>
        <taxon>Bacillales</taxon>
        <taxon>Paenibacillaceae</taxon>
        <taxon>Brevibacillus</taxon>
    </lineage>
</organism>
<sequence>MWRKLYRKFKFEYYKLMRMKGAASIVARGFALGIAIEFITLPTIGLVFLLLYPLNVLFRGSFSAALIGFVIGKLVLPIFMIPNMKLGSYILGQSASNHVDHGGAGFWAFIAWMKKYGLAYFTGSAVMGIFAAIVSYFLVYAGLQLYRKRKARRRSASVG</sequence>
<keyword evidence="1" id="KW-0812">Transmembrane</keyword>
<dbReference type="InterPro" id="IPR018639">
    <property type="entry name" value="DUF2062"/>
</dbReference>
<dbReference type="RefSeq" id="WP_122918420.1">
    <property type="nucleotide sequence ID" value="NZ_RHHQ01000010.1"/>
</dbReference>